<dbReference type="STRING" id="247633.GP2143_09330"/>
<reference evidence="6 7" key="1">
    <citation type="journal article" date="2010" name="J. Bacteriol.">
        <title>Genome sequence of the oligotrophic marine Gammaproteobacterium HTCC2143, isolated from the Oregon Coast.</title>
        <authorList>
            <person name="Oh H.M."/>
            <person name="Kang I."/>
            <person name="Ferriera S."/>
            <person name="Giovannoni S.J."/>
            <person name="Cho J.C."/>
        </authorList>
    </citation>
    <scope>NUCLEOTIDE SEQUENCE [LARGE SCALE GENOMIC DNA]</scope>
    <source>
        <strain evidence="6 7">HTCC2143</strain>
    </source>
</reference>
<protein>
    <submittedName>
        <fullName evidence="6">Putative sulfite oxidase cytochrome subunit</fullName>
    </submittedName>
</protein>
<dbReference type="Gene3D" id="1.10.760.10">
    <property type="entry name" value="Cytochrome c-like domain"/>
    <property type="match status" value="1"/>
</dbReference>
<sequence length="174" mass="19061">MVSPLSKAERLGFGRAVSAQEIQLWDIDVRPDGAGLPKGNGSVAEGKVLYLQQCLSCHGDRGLGGVNEPLAGRIAGDAFPFGRDPGLKKTIGNYWPYATTVFDYIRRAMPFSQPGTLSDDEVYSLVAYLLHLNDIIDPDQHIGADNLAAIRMPSRHRFVVDDRIPIDYRHPEGG</sequence>
<keyword evidence="3 4" id="KW-0408">Iron</keyword>
<dbReference type="GO" id="GO:0009055">
    <property type="term" value="F:electron transfer activity"/>
    <property type="evidence" value="ECO:0007669"/>
    <property type="project" value="InterPro"/>
</dbReference>
<dbReference type="InterPro" id="IPR009056">
    <property type="entry name" value="Cyt_c-like_dom"/>
</dbReference>
<dbReference type="SUPFAM" id="SSF46626">
    <property type="entry name" value="Cytochrome c"/>
    <property type="match status" value="1"/>
</dbReference>
<evidence type="ECO:0000259" key="5">
    <source>
        <dbReference type="PROSITE" id="PS51007"/>
    </source>
</evidence>
<evidence type="ECO:0000313" key="7">
    <source>
        <dbReference type="Proteomes" id="UP000004931"/>
    </source>
</evidence>
<dbReference type="PANTHER" id="PTHR35008:SF8">
    <property type="entry name" value="ALCOHOL DEHYDROGENASE CYTOCHROME C SUBUNIT"/>
    <property type="match status" value="1"/>
</dbReference>
<comment type="caution">
    <text evidence="6">The sequence shown here is derived from an EMBL/GenBank/DDBJ whole genome shotgun (WGS) entry which is preliminary data.</text>
</comment>
<keyword evidence="2 4" id="KW-0479">Metal-binding</keyword>
<evidence type="ECO:0000256" key="3">
    <source>
        <dbReference type="ARBA" id="ARBA00023004"/>
    </source>
</evidence>
<dbReference type="GO" id="GO:0046872">
    <property type="term" value="F:metal ion binding"/>
    <property type="evidence" value="ECO:0007669"/>
    <property type="project" value="UniProtKB-KW"/>
</dbReference>
<dbReference type="EMBL" id="AAVT01000008">
    <property type="protein sequence ID" value="EAW30396.1"/>
    <property type="molecule type" value="Genomic_DNA"/>
</dbReference>
<dbReference type="InterPro" id="IPR036909">
    <property type="entry name" value="Cyt_c-like_dom_sf"/>
</dbReference>
<proteinExistence type="predicted"/>
<feature type="domain" description="Cytochrome c" evidence="5">
    <location>
        <begin position="41"/>
        <end position="133"/>
    </location>
</feature>
<dbReference type="OrthoDB" id="9814708at2"/>
<keyword evidence="7" id="KW-1185">Reference proteome</keyword>
<gene>
    <name evidence="6" type="ORF">GP2143_09330</name>
</gene>
<dbReference type="InterPro" id="IPR051459">
    <property type="entry name" value="Cytochrome_c-type_DH"/>
</dbReference>
<dbReference type="GO" id="GO:0020037">
    <property type="term" value="F:heme binding"/>
    <property type="evidence" value="ECO:0007669"/>
    <property type="project" value="InterPro"/>
</dbReference>
<keyword evidence="1 4" id="KW-0349">Heme</keyword>
<evidence type="ECO:0000256" key="4">
    <source>
        <dbReference type="PROSITE-ProRule" id="PRU00433"/>
    </source>
</evidence>
<dbReference type="PANTHER" id="PTHR35008">
    <property type="entry name" value="BLL4482 PROTEIN-RELATED"/>
    <property type="match status" value="1"/>
</dbReference>
<name>A0YFI2_9GAMM</name>
<dbReference type="AlphaFoldDB" id="A0YFI2"/>
<dbReference type="Pfam" id="PF13442">
    <property type="entry name" value="Cytochrome_CBB3"/>
    <property type="match status" value="1"/>
</dbReference>
<evidence type="ECO:0000313" key="6">
    <source>
        <dbReference type="EMBL" id="EAW30396.1"/>
    </source>
</evidence>
<accession>A0YFI2</accession>
<dbReference type="PROSITE" id="PS51007">
    <property type="entry name" value="CYTC"/>
    <property type="match status" value="1"/>
</dbReference>
<organism evidence="6 7">
    <name type="scientific">marine gamma proteobacterium HTCC2143</name>
    <dbReference type="NCBI Taxonomy" id="247633"/>
    <lineage>
        <taxon>Bacteria</taxon>
        <taxon>Pseudomonadati</taxon>
        <taxon>Pseudomonadota</taxon>
        <taxon>Gammaproteobacteria</taxon>
        <taxon>Cellvibrionales</taxon>
        <taxon>Spongiibacteraceae</taxon>
        <taxon>BD1-7 clade</taxon>
    </lineage>
</organism>
<dbReference type="Proteomes" id="UP000004931">
    <property type="component" value="Unassembled WGS sequence"/>
</dbReference>
<evidence type="ECO:0000256" key="1">
    <source>
        <dbReference type="ARBA" id="ARBA00022617"/>
    </source>
</evidence>
<dbReference type="eggNOG" id="COG2010">
    <property type="taxonomic scope" value="Bacteria"/>
</dbReference>
<evidence type="ECO:0000256" key="2">
    <source>
        <dbReference type="ARBA" id="ARBA00022723"/>
    </source>
</evidence>